<dbReference type="PRINTS" id="PR00035">
    <property type="entry name" value="HTHGNTR"/>
</dbReference>
<feature type="compositionally biased region" description="Basic and acidic residues" evidence="6">
    <location>
        <begin position="11"/>
        <end position="27"/>
    </location>
</feature>
<accession>A0ABT1CEU1</accession>
<evidence type="ECO:0000313" key="8">
    <source>
        <dbReference type="EMBL" id="MCO6159261.1"/>
    </source>
</evidence>
<dbReference type="InterPro" id="IPR015424">
    <property type="entry name" value="PyrdxlP-dep_Trfase"/>
</dbReference>
<dbReference type="EMBL" id="JAMXQU010000002">
    <property type="protein sequence ID" value="MCO6159261.1"/>
    <property type="molecule type" value="Genomic_DNA"/>
</dbReference>
<evidence type="ECO:0000313" key="9">
    <source>
        <dbReference type="Proteomes" id="UP001523401"/>
    </source>
</evidence>
<dbReference type="CDD" id="cd00609">
    <property type="entry name" value="AAT_like"/>
    <property type="match status" value="1"/>
</dbReference>
<keyword evidence="2" id="KW-0663">Pyridoxal phosphate</keyword>
<dbReference type="InterPro" id="IPR015421">
    <property type="entry name" value="PyrdxlP-dep_Trfase_major"/>
</dbReference>
<dbReference type="RefSeq" id="WP_252848728.1">
    <property type="nucleotide sequence ID" value="NZ_BAPW01000012.1"/>
</dbReference>
<dbReference type="Pfam" id="PF00392">
    <property type="entry name" value="GntR"/>
    <property type="match status" value="1"/>
</dbReference>
<dbReference type="SUPFAM" id="SSF46785">
    <property type="entry name" value="Winged helix' DNA-binding domain"/>
    <property type="match status" value="1"/>
</dbReference>
<dbReference type="InterPro" id="IPR004839">
    <property type="entry name" value="Aminotransferase_I/II_large"/>
</dbReference>
<gene>
    <name evidence="8" type="ORF">NF685_04345</name>
</gene>
<dbReference type="Gene3D" id="3.40.640.10">
    <property type="entry name" value="Type I PLP-dependent aspartate aminotransferase-like (Major domain)"/>
    <property type="match status" value="1"/>
</dbReference>
<dbReference type="Gene3D" id="1.10.10.10">
    <property type="entry name" value="Winged helix-like DNA-binding domain superfamily/Winged helix DNA-binding domain"/>
    <property type="match status" value="1"/>
</dbReference>
<proteinExistence type="inferred from homology"/>
<sequence>MPVFLPAFFPSDRDSPGKRHPGAERNDPLPTRLFAALGAAIRDGKIREGETLPSTRQAAELLGLSRSTVTIAYDLLRAEGLIVMQPGKRPSICLPVARPSPERSSAAPTLSRRGDQLSRDLRAQSYVTPQGRLSPGVPDETRFPADLWAQTLRRHARQAHGDEAGYGAYHGTRALREALSERLAQDRGCRIDPDQIVITPGTQASLSLIAQVMTDPGDYVAMEDPGYLGARTSFIAAGNRILPVPIDHEGMMVEHLPDHARLVYITPSNQFPVGGRMGLSRRLALLEQARAQNALILEDDYDSEFLWHGREIASLAAHSRGTECLYLGSASKTLIPGLRLGWIAAPASLVAPLQAAHRTFGYAANLHAQLALASLMRSGQYRIHLRRIARIYQQRGLALYEALRCVDGVRVTPPYGGVQLGLSLTRTGYERACLNALAMAGYRAGGLSALCLKTSREGLIIGFATLRPDDPGRIAGILANCLRGPMRKT</sequence>
<dbReference type="GO" id="GO:0008483">
    <property type="term" value="F:transaminase activity"/>
    <property type="evidence" value="ECO:0007669"/>
    <property type="project" value="UniProtKB-KW"/>
</dbReference>
<dbReference type="Pfam" id="PF00155">
    <property type="entry name" value="Aminotran_1_2"/>
    <property type="match status" value="1"/>
</dbReference>
<comment type="caution">
    <text evidence="8">The sequence shown here is derived from an EMBL/GenBank/DDBJ whole genome shotgun (WGS) entry which is preliminary data.</text>
</comment>
<dbReference type="Proteomes" id="UP001523401">
    <property type="component" value="Unassembled WGS sequence"/>
</dbReference>
<dbReference type="InterPro" id="IPR051446">
    <property type="entry name" value="HTH_trans_reg/aminotransferase"/>
</dbReference>
<evidence type="ECO:0000256" key="2">
    <source>
        <dbReference type="ARBA" id="ARBA00022898"/>
    </source>
</evidence>
<feature type="region of interest" description="Disordered" evidence="6">
    <location>
        <begin position="9"/>
        <end position="29"/>
    </location>
</feature>
<keyword evidence="8" id="KW-0808">Transferase</keyword>
<dbReference type="SUPFAM" id="SSF53383">
    <property type="entry name" value="PLP-dependent transferases"/>
    <property type="match status" value="1"/>
</dbReference>
<dbReference type="InterPro" id="IPR036390">
    <property type="entry name" value="WH_DNA-bd_sf"/>
</dbReference>
<name>A0ABT1CEU1_9PROT</name>
<keyword evidence="3" id="KW-0805">Transcription regulation</keyword>
<dbReference type="SMART" id="SM00345">
    <property type="entry name" value="HTH_GNTR"/>
    <property type="match status" value="1"/>
</dbReference>
<evidence type="ECO:0000256" key="3">
    <source>
        <dbReference type="ARBA" id="ARBA00023015"/>
    </source>
</evidence>
<protein>
    <submittedName>
        <fullName evidence="8">PLP-dependent aminotransferase family protein</fullName>
    </submittedName>
</protein>
<evidence type="ECO:0000256" key="4">
    <source>
        <dbReference type="ARBA" id="ARBA00023125"/>
    </source>
</evidence>
<dbReference type="PROSITE" id="PS50949">
    <property type="entry name" value="HTH_GNTR"/>
    <property type="match status" value="1"/>
</dbReference>
<keyword evidence="5" id="KW-0804">Transcription</keyword>
<evidence type="ECO:0000256" key="1">
    <source>
        <dbReference type="ARBA" id="ARBA00005384"/>
    </source>
</evidence>
<comment type="similarity">
    <text evidence="1">In the C-terminal section; belongs to the class-I pyridoxal-phosphate-dependent aminotransferase family.</text>
</comment>
<dbReference type="CDD" id="cd07377">
    <property type="entry name" value="WHTH_GntR"/>
    <property type="match status" value="1"/>
</dbReference>
<keyword evidence="4" id="KW-0238">DNA-binding</keyword>
<keyword evidence="9" id="KW-1185">Reference proteome</keyword>
<feature type="region of interest" description="Disordered" evidence="6">
    <location>
        <begin position="93"/>
        <end position="121"/>
    </location>
</feature>
<evidence type="ECO:0000256" key="6">
    <source>
        <dbReference type="SAM" id="MobiDB-lite"/>
    </source>
</evidence>
<feature type="compositionally biased region" description="Basic and acidic residues" evidence="6">
    <location>
        <begin position="112"/>
        <end position="121"/>
    </location>
</feature>
<dbReference type="PANTHER" id="PTHR46577:SF1">
    <property type="entry name" value="HTH-TYPE TRANSCRIPTIONAL REGULATORY PROTEIN GABR"/>
    <property type="match status" value="1"/>
</dbReference>
<dbReference type="PANTHER" id="PTHR46577">
    <property type="entry name" value="HTH-TYPE TRANSCRIPTIONAL REGULATORY PROTEIN GABR"/>
    <property type="match status" value="1"/>
</dbReference>
<evidence type="ECO:0000259" key="7">
    <source>
        <dbReference type="PROSITE" id="PS50949"/>
    </source>
</evidence>
<organism evidence="8 9">
    <name type="scientific">Asaia lannensis NBRC 102526</name>
    <dbReference type="NCBI Taxonomy" id="1307926"/>
    <lineage>
        <taxon>Bacteria</taxon>
        <taxon>Pseudomonadati</taxon>
        <taxon>Pseudomonadota</taxon>
        <taxon>Alphaproteobacteria</taxon>
        <taxon>Acetobacterales</taxon>
        <taxon>Acetobacteraceae</taxon>
        <taxon>Asaia</taxon>
    </lineage>
</organism>
<dbReference type="InterPro" id="IPR000524">
    <property type="entry name" value="Tscrpt_reg_HTH_GntR"/>
</dbReference>
<reference evidence="8 9" key="1">
    <citation type="submission" date="2022-06" db="EMBL/GenBank/DDBJ databases">
        <title>Whole-genome of Asaia lannensis strain LMG 27011T.</title>
        <authorList>
            <person name="Sombolestani A."/>
        </authorList>
    </citation>
    <scope>NUCLEOTIDE SEQUENCE [LARGE SCALE GENOMIC DNA]</scope>
    <source>
        <strain evidence="8 9">NBRC 102526</strain>
    </source>
</reference>
<feature type="domain" description="HTH gntR-type" evidence="7">
    <location>
        <begin position="27"/>
        <end position="96"/>
    </location>
</feature>
<keyword evidence="8" id="KW-0032">Aminotransferase</keyword>
<dbReference type="InterPro" id="IPR036388">
    <property type="entry name" value="WH-like_DNA-bd_sf"/>
</dbReference>
<evidence type="ECO:0000256" key="5">
    <source>
        <dbReference type="ARBA" id="ARBA00023163"/>
    </source>
</evidence>